<accession>A0A822BRQ5</accession>
<gene>
    <name evidence="1" type="ORF">QYT958_LOCUS40238</name>
</gene>
<comment type="caution">
    <text evidence="1">The sequence shown here is derived from an EMBL/GenBank/DDBJ whole genome shotgun (WGS) entry which is preliminary data.</text>
</comment>
<proteinExistence type="predicted"/>
<evidence type="ECO:0000313" key="2">
    <source>
        <dbReference type="Proteomes" id="UP000663848"/>
    </source>
</evidence>
<protein>
    <submittedName>
        <fullName evidence="1">Uncharacterized protein</fullName>
    </submittedName>
</protein>
<reference evidence="1" key="1">
    <citation type="submission" date="2021-02" db="EMBL/GenBank/DDBJ databases">
        <authorList>
            <person name="Nowell W R."/>
        </authorList>
    </citation>
    <scope>NUCLEOTIDE SEQUENCE</scope>
</reference>
<sequence>IYSYKNLSLGIAHRLHLVICNGLGFWIRKKRESSSSVVPTISNNTDEIDSDEEDLTDDIQVVPQSSQANNSSNMIASSDQSLLTTNQNCNINHADAGVSGVSTDEESDEFIMDIMDNWSIDIIEYMDPSAYDSIQQHIGNVMK</sequence>
<name>A0A822BRQ5_9BILA</name>
<feature type="non-terminal residue" evidence="1">
    <location>
        <position position="1"/>
    </location>
</feature>
<dbReference type="Proteomes" id="UP000663848">
    <property type="component" value="Unassembled WGS sequence"/>
</dbReference>
<feature type="non-terminal residue" evidence="1">
    <location>
        <position position="143"/>
    </location>
</feature>
<dbReference type="EMBL" id="CAJOBR010040528">
    <property type="protein sequence ID" value="CAF5024935.1"/>
    <property type="molecule type" value="Genomic_DNA"/>
</dbReference>
<dbReference type="AlphaFoldDB" id="A0A822BRQ5"/>
<evidence type="ECO:0000313" key="1">
    <source>
        <dbReference type="EMBL" id="CAF5024935.1"/>
    </source>
</evidence>
<organism evidence="1 2">
    <name type="scientific">Rotaria socialis</name>
    <dbReference type="NCBI Taxonomy" id="392032"/>
    <lineage>
        <taxon>Eukaryota</taxon>
        <taxon>Metazoa</taxon>
        <taxon>Spiralia</taxon>
        <taxon>Gnathifera</taxon>
        <taxon>Rotifera</taxon>
        <taxon>Eurotatoria</taxon>
        <taxon>Bdelloidea</taxon>
        <taxon>Philodinida</taxon>
        <taxon>Philodinidae</taxon>
        <taxon>Rotaria</taxon>
    </lineage>
</organism>